<sequence>PFLVPLNALRDTGQRLAAGELDGLKALVNNSIVGTSKLLHFLAPEIYPVWDSRINRFLNGEPRPKTNSVPRYRDYLANFDRLRVDADFEPLRASIEGKLGYPVSAARACELIMYMSNALELSHIAPPAGQQPMPATPAAAVPRPKVPRYKRDAYTFVSNLGSVTLDMAIPDTLLRDGYLLSEHYTTSKTLKLATIAHARRNLLISDNGNWTRMNALGRKFSAPGAALLARARTEAEAGGVTQATRSERAAMIAEIAIVCANALAALDAAEVIATQLKMQPDYMIGLEDFTVPVLMMAGLMDRVFAPDSQEIAPYQALTRELFARQMDGQFGFAQALSETALYLVIHAFDYDSAREGAGAARGILKDGIAISYGAPMASRRWIREIKLGGVVEDLGENLPESYLAAHALTLGVVNGHADDIPIHVLGVGTPILIMMIGFLLKGSRAVSIDSSAPMLDAFDGRIYGTRSAFLKMRMYRLAAFCLIDDLPYESDTPFFKAFEALHPSDWVGLRAVLGVNATSDRGEIEARLRSDQALVRAHIPFFTRLTSSSDPFFWELRVARAGHNYCILREIVEHVRRRRDNWPALKAWTEAEIARYVAAGAPKWARAVEKSFELVIKHKLVDGLD</sequence>
<evidence type="ECO:0000313" key="1">
    <source>
        <dbReference type="EMBL" id="VAV97612.1"/>
    </source>
</evidence>
<organism evidence="1">
    <name type="scientific">hydrothermal vent metagenome</name>
    <dbReference type="NCBI Taxonomy" id="652676"/>
    <lineage>
        <taxon>unclassified sequences</taxon>
        <taxon>metagenomes</taxon>
        <taxon>ecological metagenomes</taxon>
    </lineage>
</organism>
<gene>
    <name evidence="1" type="ORF">MNBD_ALPHA04-1783</name>
</gene>
<dbReference type="EMBL" id="UOEF01000249">
    <property type="protein sequence ID" value="VAV97612.1"/>
    <property type="molecule type" value="Genomic_DNA"/>
</dbReference>
<dbReference type="Gene3D" id="3.20.20.105">
    <property type="entry name" value="Queuine tRNA-ribosyltransferase-like"/>
    <property type="match status" value="1"/>
</dbReference>
<feature type="non-terminal residue" evidence="1">
    <location>
        <position position="1"/>
    </location>
</feature>
<dbReference type="GO" id="GO:0006400">
    <property type="term" value="P:tRNA modification"/>
    <property type="evidence" value="ECO:0007669"/>
    <property type="project" value="InterPro"/>
</dbReference>
<dbReference type="InterPro" id="IPR036511">
    <property type="entry name" value="TGT-like_sf"/>
</dbReference>
<accession>A0A3B0S1I5</accession>
<protein>
    <submittedName>
        <fullName evidence="1">Uncharacterized protein</fullName>
    </submittedName>
</protein>
<proteinExistence type="predicted"/>
<dbReference type="AlphaFoldDB" id="A0A3B0S1I5"/>
<reference evidence="1" key="1">
    <citation type="submission" date="2018-06" db="EMBL/GenBank/DDBJ databases">
        <authorList>
            <person name="Zhirakovskaya E."/>
        </authorList>
    </citation>
    <scope>NUCLEOTIDE SEQUENCE</scope>
</reference>
<name>A0A3B0S1I5_9ZZZZ</name>